<comment type="caution">
    <text evidence="1">The sequence shown here is derived from an EMBL/GenBank/DDBJ whole genome shotgun (WGS) entry which is preliminary data.</text>
</comment>
<keyword evidence="2" id="KW-1185">Reference proteome</keyword>
<proteinExistence type="predicted"/>
<dbReference type="EMBL" id="PYWC01000036">
    <property type="protein sequence ID" value="PWW76167.1"/>
    <property type="molecule type" value="Genomic_DNA"/>
</dbReference>
<dbReference type="Proteomes" id="UP000246991">
    <property type="component" value="Unassembled WGS sequence"/>
</dbReference>
<dbReference type="AlphaFoldDB" id="A0A317SRG0"/>
<accession>A0A317SRG0</accession>
<organism evidence="1 2">
    <name type="scientific">Tuber magnatum</name>
    <name type="common">white Piedmont truffle</name>
    <dbReference type="NCBI Taxonomy" id="42249"/>
    <lineage>
        <taxon>Eukaryota</taxon>
        <taxon>Fungi</taxon>
        <taxon>Dikarya</taxon>
        <taxon>Ascomycota</taxon>
        <taxon>Pezizomycotina</taxon>
        <taxon>Pezizomycetes</taxon>
        <taxon>Pezizales</taxon>
        <taxon>Tuberaceae</taxon>
        <taxon>Tuber</taxon>
    </lineage>
</organism>
<protein>
    <submittedName>
        <fullName evidence="1">Uncharacterized protein</fullName>
    </submittedName>
</protein>
<evidence type="ECO:0000313" key="2">
    <source>
        <dbReference type="Proteomes" id="UP000246991"/>
    </source>
</evidence>
<gene>
    <name evidence="1" type="ORF">C7212DRAFT_318647</name>
</gene>
<evidence type="ECO:0000313" key="1">
    <source>
        <dbReference type="EMBL" id="PWW76167.1"/>
    </source>
</evidence>
<reference evidence="1 2" key="1">
    <citation type="submission" date="2018-03" db="EMBL/GenBank/DDBJ databases">
        <title>Genomes of Pezizomycetes fungi and the evolution of truffles.</title>
        <authorList>
            <person name="Murat C."/>
            <person name="Payen T."/>
            <person name="Noel B."/>
            <person name="Kuo A."/>
            <person name="Martin F.M."/>
        </authorList>
    </citation>
    <scope>NUCLEOTIDE SEQUENCE [LARGE SCALE GENOMIC DNA]</scope>
    <source>
        <strain evidence="1">091103-1</strain>
    </source>
</reference>
<sequence>MYQLIVEKGGGGGSARPSGINKAQWSQTAEHMLAHHLIHVRASHRKNSKIGVKENKCQGDWFRPLAFSPFSTIREHDMIHQYPAAACHERDYARATSERGGSAAFYYYYNRYHYCLFIKDIRARMPCCVSGALEREAGLGGFRGWCGVWGSSRDPAFDTPLWGRRFGSSIRSLNFEIRYHIILSGCFERDVGNVPWAWRWMGGGKLLDRAQKREECDWRLLY</sequence>
<name>A0A317SRG0_9PEZI</name>